<dbReference type="InterPro" id="IPR016181">
    <property type="entry name" value="Acyl_CoA_acyltransferase"/>
</dbReference>
<gene>
    <name evidence="2" type="ORF">KC909_01785</name>
</gene>
<sequence>MNQIIEGDIQTAFELNNMIPEFEEKTLRAEFDKRLSLNNSKIYIAQIDGKNAGYVAAYDRYNDGSFYCWMAAVLPEYRRKGVLTSMMDTLENWAKENGYNKIKIKTRNDRKEMQHYLISKGYEFTEVVAKDDRADNRLHLEKDL</sequence>
<reference evidence="2" key="1">
    <citation type="submission" date="2020-04" db="EMBL/GenBank/DDBJ databases">
        <authorList>
            <person name="Zhang T."/>
        </authorList>
    </citation>
    <scope>NUCLEOTIDE SEQUENCE</scope>
    <source>
        <strain evidence="2">HKST-UBA14</strain>
    </source>
</reference>
<proteinExistence type="predicted"/>
<dbReference type="Proteomes" id="UP000783287">
    <property type="component" value="Unassembled WGS sequence"/>
</dbReference>
<accession>A0A955L576</accession>
<protein>
    <submittedName>
        <fullName evidence="2">GNAT family N-acetyltransferase</fullName>
    </submittedName>
</protein>
<evidence type="ECO:0000259" key="1">
    <source>
        <dbReference type="PROSITE" id="PS51186"/>
    </source>
</evidence>
<dbReference type="AlphaFoldDB" id="A0A955L576"/>
<comment type="caution">
    <text evidence="2">The sequence shown here is derived from an EMBL/GenBank/DDBJ whole genome shotgun (WGS) entry which is preliminary data.</text>
</comment>
<dbReference type="PROSITE" id="PS51186">
    <property type="entry name" value="GNAT"/>
    <property type="match status" value="1"/>
</dbReference>
<dbReference type="Gene3D" id="3.40.630.30">
    <property type="match status" value="1"/>
</dbReference>
<name>A0A955L576_9BACT</name>
<dbReference type="Pfam" id="PF00583">
    <property type="entry name" value="Acetyltransf_1"/>
    <property type="match status" value="1"/>
</dbReference>
<feature type="domain" description="N-acetyltransferase" evidence="1">
    <location>
        <begin position="1"/>
        <end position="144"/>
    </location>
</feature>
<dbReference type="SUPFAM" id="SSF55729">
    <property type="entry name" value="Acyl-CoA N-acyltransferases (Nat)"/>
    <property type="match status" value="1"/>
</dbReference>
<evidence type="ECO:0000313" key="3">
    <source>
        <dbReference type="Proteomes" id="UP000783287"/>
    </source>
</evidence>
<dbReference type="EMBL" id="JAGQLK010000024">
    <property type="protein sequence ID" value="MCA9383072.1"/>
    <property type="molecule type" value="Genomic_DNA"/>
</dbReference>
<dbReference type="GO" id="GO:0016747">
    <property type="term" value="F:acyltransferase activity, transferring groups other than amino-acyl groups"/>
    <property type="evidence" value="ECO:0007669"/>
    <property type="project" value="InterPro"/>
</dbReference>
<organism evidence="2 3">
    <name type="scientific">Candidatus Dojkabacteria bacterium</name>
    <dbReference type="NCBI Taxonomy" id="2099670"/>
    <lineage>
        <taxon>Bacteria</taxon>
        <taxon>Candidatus Dojkabacteria</taxon>
    </lineage>
</organism>
<dbReference type="CDD" id="cd04301">
    <property type="entry name" value="NAT_SF"/>
    <property type="match status" value="1"/>
</dbReference>
<dbReference type="InterPro" id="IPR000182">
    <property type="entry name" value="GNAT_dom"/>
</dbReference>
<evidence type="ECO:0000313" key="2">
    <source>
        <dbReference type="EMBL" id="MCA9383072.1"/>
    </source>
</evidence>
<reference evidence="2" key="2">
    <citation type="journal article" date="2021" name="Microbiome">
        <title>Successional dynamics and alternative stable states in a saline activated sludge microbial community over 9 years.</title>
        <authorList>
            <person name="Wang Y."/>
            <person name="Ye J."/>
            <person name="Ju F."/>
            <person name="Liu L."/>
            <person name="Boyd J.A."/>
            <person name="Deng Y."/>
            <person name="Parks D.H."/>
            <person name="Jiang X."/>
            <person name="Yin X."/>
            <person name="Woodcroft B.J."/>
            <person name="Tyson G.W."/>
            <person name="Hugenholtz P."/>
            <person name="Polz M.F."/>
            <person name="Zhang T."/>
        </authorList>
    </citation>
    <scope>NUCLEOTIDE SEQUENCE</scope>
    <source>
        <strain evidence="2">HKST-UBA14</strain>
    </source>
</reference>